<keyword evidence="3 8" id="KW-0813">Transport</keyword>
<evidence type="ECO:0000256" key="1">
    <source>
        <dbReference type="ARBA" id="ARBA00001971"/>
    </source>
</evidence>
<evidence type="ECO:0000256" key="2">
    <source>
        <dbReference type="ARBA" id="ARBA00009660"/>
    </source>
</evidence>
<reference evidence="9 10" key="1">
    <citation type="journal article" date="2023" name="Genome Announc.">
        <title>Pan-Genome Analyses of the Genus Cohnella and Proposal of the Novel Species Cohnella silvisoli sp. nov., Isolated from Forest Soil.</title>
        <authorList>
            <person name="Wang C."/>
            <person name="Mao L."/>
            <person name="Bao G."/>
            <person name="Zhu H."/>
        </authorList>
    </citation>
    <scope>NUCLEOTIDE SEQUENCE [LARGE SCALE GENOMIC DNA]</scope>
    <source>
        <strain evidence="9 10">NL03-T5-1</strain>
    </source>
</reference>
<evidence type="ECO:0000313" key="10">
    <source>
        <dbReference type="Proteomes" id="UP001493487"/>
    </source>
</evidence>
<protein>
    <recommendedName>
        <fullName evidence="8">Group 1 truncated hemoglobin</fullName>
    </recommendedName>
</protein>
<dbReference type="RefSeq" id="WP_232187083.1">
    <property type="nucleotide sequence ID" value="NZ_JAIOAP010000011.1"/>
</dbReference>
<dbReference type="EMBL" id="JASKHM010000012">
    <property type="protein sequence ID" value="MEQ4484703.1"/>
    <property type="molecule type" value="Genomic_DNA"/>
</dbReference>
<dbReference type="InterPro" id="IPR001486">
    <property type="entry name" value="Hemoglobin_trunc"/>
</dbReference>
<name>A0ABV1KYD0_9BACL</name>
<accession>A0ABV1KYD0</accession>
<dbReference type="Pfam" id="PF01152">
    <property type="entry name" value="Bac_globin"/>
    <property type="match status" value="1"/>
</dbReference>
<dbReference type="SUPFAM" id="SSF46458">
    <property type="entry name" value="Globin-like"/>
    <property type="match status" value="1"/>
</dbReference>
<evidence type="ECO:0000256" key="8">
    <source>
        <dbReference type="PIRNR" id="PIRNR002030"/>
    </source>
</evidence>
<dbReference type="Proteomes" id="UP001493487">
    <property type="component" value="Unassembled WGS sequence"/>
</dbReference>
<evidence type="ECO:0000256" key="3">
    <source>
        <dbReference type="ARBA" id="ARBA00022448"/>
    </source>
</evidence>
<keyword evidence="6 8" id="KW-0479">Metal-binding</keyword>
<evidence type="ECO:0000256" key="4">
    <source>
        <dbReference type="ARBA" id="ARBA00022617"/>
    </source>
</evidence>
<evidence type="ECO:0000256" key="5">
    <source>
        <dbReference type="ARBA" id="ARBA00022621"/>
    </source>
</evidence>
<evidence type="ECO:0000256" key="7">
    <source>
        <dbReference type="ARBA" id="ARBA00023004"/>
    </source>
</evidence>
<evidence type="ECO:0000313" key="9">
    <source>
        <dbReference type="EMBL" id="MEQ4484703.1"/>
    </source>
</evidence>
<evidence type="ECO:0000256" key="6">
    <source>
        <dbReference type="ARBA" id="ARBA00022723"/>
    </source>
</evidence>
<comment type="caution">
    <text evidence="9">The sequence shown here is derived from an EMBL/GenBank/DDBJ whole genome shotgun (WGS) entry which is preliminary data.</text>
</comment>
<dbReference type="InterPro" id="IPR012292">
    <property type="entry name" value="Globin/Proto"/>
</dbReference>
<dbReference type="InterPro" id="IPR019795">
    <property type="entry name" value="Globin_bac-like_CS"/>
</dbReference>
<proteinExistence type="inferred from homology"/>
<gene>
    <name evidence="9" type="ORF">QJS35_20165</name>
</gene>
<keyword evidence="5 8" id="KW-0561">Oxygen transport</keyword>
<organism evidence="9 10">
    <name type="scientific">Cohnella silvisoli</name>
    <dbReference type="NCBI Taxonomy" id="2873699"/>
    <lineage>
        <taxon>Bacteria</taxon>
        <taxon>Bacillati</taxon>
        <taxon>Bacillota</taxon>
        <taxon>Bacilli</taxon>
        <taxon>Bacillales</taxon>
        <taxon>Paenibacillaceae</taxon>
        <taxon>Cohnella</taxon>
    </lineage>
</organism>
<keyword evidence="10" id="KW-1185">Reference proteome</keyword>
<comment type="similarity">
    <text evidence="2 8">Belongs to the truncated hemoglobin family. Group I subfamily.</text>
</comment>
<keyword evidence="7 8" id="KW-0408">Iron</keyword>
<comment type="cofactor">
    <cofactor evidence="1 8">
        <name>heme</name>
        <dbReference type="ChEBI" id="CHEBI:30413"/>
    </cofactor>
</comment>
<dbReference type="Gene3D" id="1.10.490.10">
    <property type="entry name" value="Globins"/>
    <property type="match status" value="1"/>
</dbReference>
<dbReference type="PIRSF" id="PIRSF002030">
    <property type="entry name" value="Globin_Protozoa/Cyanobacteria"/>
    <property type="match status" value="1"/>
</dbReference>
<dbReference type="InterPro" id="IPR009050">
    <property type="entry name" value="Globin-like_sf"/>
</dbReference>
<keyword evidence="4 8" id="KW-0349">Heme</keyword>
<sequence>MEQSLYAKFGGAEGLAPVVDEFYKRVLGDETVNHFFKHTDLDQLRRHQTHFLSFALGGPNQYTGRSMEKAHQGLNLQGEHFQAIAKHLQGTLEHFNVSKEDIAKVFELIVPLESSILHK</sequence>
<dbReference type="CDD" id="cd00454">
    <property type="entry name" value="TrHb1_N"/>
    <property type="match status" value="1"/>
</dbReference>
<dbReference type="InterPro" id="IPR016339">
    <property type="entry name" value="Hemoglobin_trunc_I"/>
</dbReference>
<dbReference type="PROSITE" id="PS01213">
    <property type="entry name" value="GLOBIN_FAM_2"/>
    <property type="match status" value="1"/>
</dbReference>